<dbReference type="InterPro" id="IPR027304">
    <property type="entry name" value="Trigger_fact/SurA_dom_sf"/>
</dbReference>
<dbReference type="GO" id="GO:0016853">
    <property type="term" value="F:isomerase activity"/>
    <property type="evidence" value="ECO:0007669"/>
    <property type="project" value="UniProtKB-KW"/>
</dbReference>
<keyword evidence="3" id="KW-1185">Reference proteome</keyword>
<protein>
    <submittedName>
        <fullName evidence="2">Peptidyl-prolyl cis-trans isomerase</fullName>
    </submittedName>
</protein>
<keyword evidence="2" id="KW-0413">Isomerase</keyword>
<name>A0A7D4AWI3_9BACT</name>
<dbReference type="KEGG" id="ttz:FHG85_03855"/>
<dbReference type="AlphaFoldDB" id="A0A7D4AWI3"/>
<gene>
    <name evidence="2" type="ORF">FHG85_03855</name>
</gene>
<dbReference type="EMBL" id="CP041345">
    <property type="protein sequence ID" value="QKG79434.1"/>
    <property type="molecule type" value="Genomic_DNA"/>
</dbReference>
<evidence type="ECO:0000313" key="3">
    <source>
        <dbReference type="Proteomes" id="UP000500961"/>
    </source>
</evidence>
<keyword evidence="1" id="KW-0732">Signal</keyword>
<dbReference type="SUPFAM" id="SSF109998">
    <property type="entry name" value="Triger factor/SurA peptide-binding domain-like"/>
    <property type="match status" value="1"/>
</dbReference>
<dbReference type="Proteomes" id="UP000500961">
    <property type="component" value="Chromosome"/>
</dbReference>
<accession>A0A7D4AWI3</accession>
<reference evidence="2 3" key="1">
    <citation type="submission" date="2019-07" db="EMBL/GenBank/DDBJ databases">
        <title>Thalassofilum flectens gen. nov., sp. nov., a novel moderate thermophilic anaerobe from a shallow sea hot spring in Kunashir Island (Russia), representing a new family in the order Bacteroidales, and proposal of Thalassofilacea fam. nov.</title>
        <authorList>
            <person name="Kochetkova T.V."/>
            <person name="Podosokorskaya O.A."/>
            <person name="Novikov A."/>
            <person name="Elcheninov A.G."/>
            <person name="Toshchakov S.V."/>
            <person name="Kublanov I.V."/>
        </authorList>
    </citation>
    <scope>NUCLEOTIDE SEQUENCE [LARGE SCALE GENOMIC DNA]</scope>
    <source>
        <strain evidence="2 3">38-H</strain>
    </source>
</reference>
<evidence type="ECO:0000313" key="2">
    <source>
        <dbReference type="EMBL" id="QKG79434.1"/>
    </source>
</evidence>
<proteinExistence type="predicted"/>
<organism evidence="2 3">
    <name type="scientific">Tenuifilum thalassicum</name>
    <dbReference type="NCBI Taxonomy" id="2590900"/>
    <lineage>
        <taxon>Bacteria</taxon>
        <taxon>Pseudomonadati</taxon>
        <taxon>Bacteroidota</taxon>
        <taxon>Bacteroidia</taxon>
        <taxon>Bacteroidales</taxon>
        <taxon>Tenuifilaceae</taxon>
        <taxon>Tenuifilum</taxon>
    </lineage>
</organism>
<sequence>MKHLPIKRITIIALLILMASVSCQTEHKGKPIARVYDKYLYKDDLKNIFLSNVSPEDSILIAKAYIEKWIQTQLLLKQAELNLSDNEKNVARQLEDYRASLLIHKYEQAFINQKMDTIVSDSEVEEYYNLNKDNFVLTEPIVKALYIKLRKEAPQAQKIKEIYRSEKQEDIQLLDNLAYQAAIFYDFFNDKWVPFSLIAKELPYPVKDLKEVLARKYIEMEDGSFIYLVSIRDVTHQGQIAPLEYVINELKQILLNSRKQKIIEDLEKSIYLKAKDNNNFEIFK</sequence>
<dbReference type="RefSeq" id="WP_173073165.1">
    <property type="nucleotide sequence ID" value="NZ_CP041345.1"/>
</dbReference>
<evidence type="ECO:0000256" key="1">
    <source>
        <dbReference type="SAM" id="SignalP"/>
    </source>
</evidence>
<feature type="chain" id="PRO_5029546851" evidence="1">
    <location>
        <begin position="26"/>
        <end position="284"/>
    </location>
</feature>
<feature type="signal peptide" evidence="1">
    <location>
        <begin position="1"/>
        <end position="25"/>
    </location>
</feature>
<dbReference type="PROSITE" id="PS51257">
    <property type="entry name" value="PROKAR_LIPOPROTEIN"/>
    <property type="match status" value="1"/>
</dbReference>